<evidence type="ECO:0000256" key="2">
    <source>
        <dbReference type="ARBA" id="ARBA00004829"/>
    </source>
</evidence>
<dbReference type="Proteomes" id="UP000231542">
    <property type="component" value="Unassembled WGS sequence"/>
</dbReference>
<name>A0A2H0YXJ1_9BACT</name>
<keyword evidence="3 8" id="KW-0812">Transmembrane</keyword>
<feature type="transmembrane region" description="Helical" evidence="8">
    <location>
        <begin position="91"/>
        <end position="111"/>
    </location>
</feature>
<comment type="caution">
    <text evidence="10">The sequence shown here is derived from an EMBL/GenBank/DDBJ whole genome shotgun (WGS) entry which is preliminary data.</text>
</comment>
<proteinExistence type="predicted"/>
<protein>
    <recommendedName>
        <fullName evidence="9">Lycopene cyclase domain-containing protein</fullName>
    </recommendedName>
</protein>
<evidence type="ECO:0000256" key="1">
    <source>
        <dbReference type="ARBA" id="ARBA00004141"/>
    </source>
</evidence>
<dbReference type="GO" id="GO:0045436">
    <property type="term" value="F:lycopene beta cyclase activity"/>
    <property type="evidence" value="ECO:0007669"/>
    <property type="project" value="UniProtKB-ARBA"/>
</dbReference>
<feature type="transmembrane region" description="Helical" evidence="8">
    <location>
        <begin position="54"/>
        <end position="79"/>
    </location>
</feature>
<evidence type="ECO:0000256" key="6">
    <source>
        <dbReference type="ARBA" id="ARBA00023136"/>
    </source>
</evidence>
<reference evidence="10 11" key="1">
    <citation type="submission" date="2017-09" db="EMBL/GenBank/DDBJ databases">
        <title>Depth-based differentiation of microbial function through sediment-hosted aquifers and enrichment of novel symbionts in the deep terrestrial subsurface.</title>
        <authorList>
            <person name="Probst A.J."/>
            <person name="Ladd B."/>
            <person name="Jarett J.K."/>
            <person name="Geller-Mcgrath D.E."/>
            <person name="Sieber C.M."/>
            <person name="Emerson J.B."/>
            <person name="Anantharaman K."/>
            <person name="Thomas B.C."/>
            <person name="Malmstrom R."/>
            <person name="Stieglmeier M."/>
            <person name="Klingl A."/>
            <person name="Woyke T."/>
            <person name="Ryan C.M."/>
            <person name="Banfield J.F."/>
        </authorList>
    </citation>
    <scope>NUCLEOTIDE SEQUENCE [LARGE SCALE GENOMIC DNA]</scope>
    <source>
        <strain evidence="10">CG08_land_8_20_14_0_20_40_16</strain>
    </source>
</reference>
<evidence type="ECO:0000259" key="9">
    <source>
        <dbReference type="Pfam" id="PF18916"/>
    </source>
</evidence>
<evidence type="ECO:0000256" key="7">
    <source>
        <dbReference type="ARBA" id="ARBA00023235"/>
    </source>
</evidence>
<dbReference type="EMBL" id="PEXU01000043">
    <property type="protein sequence ID" value="PIS42443.1"/>
    <property type="molecule type" value="Genomic_DNA"/>
</dbReference>
<comment type="subcellular location">
    <subcellularLocation>
        <location evidence="1">Membrane</location>
        <topology evidence="1">Multi-pass membrane protein</topology>
    </subcellularLocation>
</comment>
<accession>A0A2H0YXJ1</accession>
<dbReference type="Pfam" id="PF18916">
    <property type="entry name" value="Lycopene_cyc"/>
    <property type="match status" value="1"/>
</dbReference>
<keyword evidence="5 8" id="KW-1133">Transmembrane helix</keyword>
<evidence type="ECO:0000256" key="5">
    <source>
        <dbReference type="ARBA" id="ARBA00022989"/>
    </source>
</evidence>
<keyword evidence="6 8" id="KW-0472">Membrane</keyword>
<dbReference type="GO" id="GO:0016020">
    <property type="term" value="C:membrane"/>
    <property type="evidence" value="ECO:0007669"/>
    <property type="project" value="UniProtKB-SubCell"/>
</dbReference>
<evidence type="ECO:0000256" key="3">
    <source>
        <dbReference type="ARBA" id="ARBA00022692"/>
    </source>
</evidence>
<evidence type="ECO:0000313" key="10">
    <source>
        <dbReference type="EMBL" id="PIS42443.1"/>
    </source>
</evidence>
<dbReference type="GO" id="GO:0016872">
    <property type="term" value="F:intramolecular lyase activity"/>
    <property type="evidence" value="ECO:0007669"/>
    <property type="project" value="InterPro"/>
</dbReference>
<sequence>MFYFVKEDFNYKALLIVILICLIVGGIFDIWAVKQRRRDKFFIWEYNSKSIIGFKIYGVPIEDFILFLVFTPFFIVTVWESVKKLLIETEELFSLIMLIGVVTLFISYYFVYQHAIKSKY</sequence>
<gene>
    <name evidence="10" type="ORF">COT24_03670</name>
</gene>
<keyword evidence="4" id="KW-0125">Carotenoid biosynthesis</keyword>
<evidence type="ECO:0000256" key="8">
    <source>
        <dbReference type="SAM" id="Phobius"/>
    </source>
</evidence>
<dbReference type="InterPro" id="IPR017825">
    <property type="entry name" value="Lycopene_cyclase_dom"/>
</dbReference>
<evidence type="ECO:0000313" key="11">
    <source>
        <dbReference type="Proteomes" id="UP000231542"/>
    </source>
</evidence>
<organism evidence="10 11">
    <name type="scientific">Candidatus Kerfeldbacteria bacterium CG08_land_8_20_14_0_20_40_16</name>
    <dbReference type="NCBI Taxonomy" id="2014244"/>
    <lineage>
        <taxon>Bacteria</taxon>
        <taxon>Candidatus Kerfeldiibacteriota</taxon>
    </lineage>
</organism>
<feature type="transmembrane region" description="Helical" evidence="8">
    <location>
        <begin position="12"/>
        <end position="33"/>
    </location>
</feature>
<keyword evidence="7" id="KW-0413">Isomerase</keyword>
<feature type="domain" description="Lycopene cyclase" evidence="9">
    <location>
        <begin position="7"/>
        <end position="77"/>
    </location>
</feature>
<dbReference type="AlphaFoldDB" id="A0A2H0YXJ1"/>
<comment type="pathway">
    <text evidence="2">Carotenoid biosynthesis.</text>
</comment>
<evidence type="ECO:0000256" key="4">
    <source>
        <dbReference type="ARBA" id="ARBA00022746"/>
    </source>
</evidence>
<dbReference type="GO" id="GO:0016117">
    <property type="term" value="P:carotenoid biosynthetic process"/>
    <property type="evidence" value="ECO:0007669"/>
    <property type="project" value="UniProtKB-KW"/>
</dbReference>